<gene>
    <name evidence="1" type="ORF">J2Z22_001272</name>
</gene>
<keyword evidence="1" id="KW-0808">Transferase</keyword>
<accession>A0ABU3H4L5</accession>
<evidence type="ECO:0000313" key="2">
    <source>
        <dbReference type="Proteomes" id="UP001248709"/>
    </source>
</evidence>
<dbReference type="GO" id="GO:0004766">
    <property type="term" value="F:spermidine synthase activity"/>
    <property type="evidence" value="ECO:0007669"/>
    <property type="project" value="UniProtKB-EC"/>
</dbReference>
<comment type="caution">
    <text evidence="1">The sequence shown here is derived from an EMBL/GenBank/DDBJ whole genome shotgun (WGS) entry which is preliminary data.</text>
</comment>
<dbReference type="EC" id="2.5.1.16" evidence="1"/>
<dbReference type="RefSeq" id="WP_269636722.1">
    <property type="nucleotide sequence ID" value="NZ_JAUSUY010000004.1"/>
</dbReference>
<dbReference type="EMBL" id="JAUSUY010000004">
    <property type="protein sequence ID" value="MDT3425753.1"/>
    <property type="molecule type" value="Genomic_DNA"/>
</dbReference>
<evidence type="ECO:0000313" key="1">
    <source>
        <dbReference type="EMBL" id="MDT3425753.1"/>
    </source>
</evidence>
<dbReference type="Proteomes" id="UP001248709">
    <property type="component" value="Unassembled WGS sequence"/>
</dbReference>
<proteinExistence type="predicted"/>
<protein>
    <submittedName>
        <fullName evidence="1">Spermidine synthase</fullName>
        <ecNumber evidence="1">2.5.1.16</ecNumber>
    </submittedName>
</protein>
<reference evidence="1 2" key="1">
    <citation type="submission" date="2023-07" db="EMBL/GenBank/DDBJ databases">
        <title>Genomic Encyclopedia of Type Strains, Phase IV (KMG-IV): sequencing the most valuable type-strain genomes for metagenomic binning, comparative biology and taxonomic classification.</title>
        <authorList>
            <person name="Goeker M."/>
        </authorList>
    </citation>
    <scope>NUCLEOTIDE SEQUENCE [LARGE SCALE GENOMIC DNA]</scope>
    <source>
        <strain evidence="1 2">T98</strain>
    </source>
</reference>
<name>A0ABU3H4L5_9BACL</name>
<sequence length="42" mass="5088">MKLLYKTREDEHDIAVYDTDEWYGEKGRFRVLQFCPSFDGVE</sequence>
<organism evidence="1 2">
    <name type="scientific">Paenibacillus forsythiae</name>
    <dbReference type="NCBI Taxonomy" id="365616"/>
    <lineage>
        <taxon>Bacteria</taxon>
        <taxon>Bacillati</taxon>
        <taxon>Bacillota</taxon>
        <taxon>Bacilli</taxon>
        <taxon>Bacillales</taxon>
        <taxon>Paenibacillaceae</taxon>
        <taxon>Paenibacillus</taxon>
    </lineage>
</organism>
<keyword evidence="2" id="KW-1185">Reference proteome</keyword>